<evidence type="ECO:0000256" key="5">
    <source>
        <dbReference type="ARBA" id="ARBA00022840"/>
    </source>
</evidence>
<dbReference type="Pfam" id="PF07717">
    <property type="entry name" value="OB_NTP_bind"/>
    <property type="match status" value="1"/>
</dbReference>
<dbReference type="InterPro" id="IPR007502">
    <property type="entry name" value="Helicase-assoc_dom"/>
</dbReference>
<dbReference type="PROSITE" id="PS51194">
    <property type="entry name" value="HELICASE_CTER"/>
    <property type="match status" value="1"/>
</dbReference>
<evidence type="ECO:0000256" key="7">
    <source>
        <dbReference type="SAM" id="MobiDB-lite"/>
    </source>
</evidence>
<dbReference type="Pfam" id="PF21010">
    <property type="entry name" value="HA2_C"/>
    <property type="match status" value="1"/>
</dbReference>
<evidence type="ECO:0000256" key="1">
    <source>
        <dbReference type="ARBA" id="ARBA00012552"/>
    </source>
</evidence>
<dbReference type="SMART" id="SM00490">
    <property type="entry name" value="HELICc"/>
    <property type="match status" value="1"/>
</dbReference>
<feature type="region of interest" description="Disordered" evidence="7">
    <location>
        <begin position="1"/>
        <end position="116"/>
    </location>
</feature>
<dbReference type="InterPro" id="IPR048333">
    <property type="entry name" value="HA2_WH"/>
</dbReference>
<accession>A0A9W9HPB1</accession>
<dbReference type="PANTHER" id="PTHR18934:SF118">
    <property type="entry name" value="ATP-DEPENDENT RNA HELICASE DHX33"/>
    <property type="match status" value="1"/>
</dbReference>
<protein>
    <recommendedName>
        <fullName evidence="1">RNA helicase</fullName>
        <ecNumber evidence="1">3.6.4.13</ecNumber>
    </recommendedName>
</protein>
<reference evidence="10" key="1">
    <citation type="submission" date="2022-11" db="EMBL/GenBank/DDBJ databases">
        <authorList>
            <person name="Petersen C."/>
        </authorList>
    </citation>
    <scope>NUCLEOTIDE SEQUENCE</scope>
    <source>
        <strain evidence="10">IBT 26290</strain>
    </source>
</reference>
<comment type="caution">
    <text evidence="10">The sequence shown here is derived from an EMBL/GenBank/DDBJ whole genome shotgun (WGS) entry which is preliminary data.</text>
</comment>
<dbReference type="OrthoDB" id="10253254at2759"/>
<dbReference type="Gene3D" id="1.20.120.1080">
    <property type="match status" value="1"/>
</dbReference>
<evidence type="ECO:0000256" key="2">
    <source>
        <dbReference type="ARBA" id="ARBA00022741"/>
    </source>
</evidence>
<evidence type="ECO:0000313" key="10">
    <source>
        <dbReference type="EMBL" id="KAJ5151259.1"/>
    </source>
</evidence>
<dbReference type="RefSeq" id="XP_056538592.1">
    <property type="nucleotide sequence ID" value="XM_056692635.1"/>
</dbReference>
<dbReference type="SUPFAM" id="SSF52540">
    <property type="entry name" value="P-loop containing nucleoside triphosphate hydrolases"/>
    <property type="match status" value="1"/>
</dbReference>
<dbReference type="FunFam" id="3.40.50.300:FF:002203">
    <property type="entry name" value="ATP-dependent RNA helicase (Hrh1), putative"/>
    <property type="match status" value="1"/>
</dbReference>
<evidence type="ECO:0000256" key="3">
    <source>
        <dbReference type="ARBA" id="ARBA00022801"/>
    </source>
</evidence>
<dbReference type="InterPro" id="IPR027417">
    <property type="entry name" value="P-loop_NTPase"/>
</dbReference>
<evidence type="ECO:0000256" key="4">
    <source>
        <dbReference type="ARBA" id="ARBA00022806"/>
    </source>
</evidence>
<dbReference type="PANTHER" id="PTHR18934">
    <property type="entry name" value="ATP-DEPENDENT RNA HELICASE"/>
    <property type="match status" value="1"/>
</dbReference>
<keyword evidence="5" id="KW-0067">ATP-binding</keyword>
<dbReference type="PROSITE" id="PS51192">
    <property type="entry name" value="HELICASE_ATP_BIND_1"/>
    <property type="match status" value="1"/>
</dbReference>
<keyword evidence="4 10" id="KW-0347">Helicase</keyword>
<dbReference type="CDD" id="cd17917">
    <property type="entry name" value="DEXHc_RHA-like"/>
    <property type="match status" value="1"/>
</dbReference>
<dbReference type="FunFam" id="3.40.50.300:FF:000145">
    <property type="entry name" value="probable ATP-dependent RNA helicase DHX40"/>
    <property type="match status" value="1"/>
</dbReference>
<feature type="compositionally biased region" description="Basic and acidic residues" evidence="7">
    <location>
        <begin position="46"/>
        <end position="58"/>
    </location>
</feature>
<feature type="domain" description="Helicase ATP-binding" evidence="8">
    <location>
        <begin position="144"/>
        <end position="336"/>
    </location>
</feature>
<keyword evidence="2" id="KW-0547">Nucleotide-binding</keyword>
<dbReference type="EMBL" id="JAPQKN010000008">
    <property type="protein sequence ID" value="KAJ5151259.1"/>
    <property type="molecule type" value="Genomic_DNA"/>
</dbReference>
<reference evidence="10" key="2">
    <citation type="journal article" date="2023" name="IMA Fungus">
        <title>Comparative genomic study of the Penicillium genus elucidates a diverse pangenome and 15 lateral gene transfer events.</title>
        <authorList>
            <person name="Petersen C."/>
            <person name="Sorensen T."/>
            <person name="Nielsen M.R."/>
            <person name="Sondergaard T.E."/>
            <person name="Sorensen J.L."/>
            <person name="Fitzpatrick D.A."/>
            <person name="Frisvad J.C."/>
            <person name="Nielsen K.L."/>
        </authorList>
    </citation>
    <scope>NUCLEOTIDE SEQUENCE</scope>
    <source>
        <strain evidence="10">IBT 26290</strain>
    </source>
</reference>
<comment type="catalytic activity">
    <reaction evidence="6">
        <text>ATP + H2O = ADP + phosphate + H(+)</text>
        <dbReference type="Rhea" id="RHEA:13065"/>
        <dbReference type="ChEBI" id="CHEBI:15377"/>
        <dbReference type="ChEBI" id="CHEBI:15378"/>
        <dbReference type="ChEBI" id="CHEBI:30616"/>
        <dbReference type="ChEBI" id="CHEBI:43474"/>
        <dbReference type="ChEBI" id="CHEBI:456216"/>
        <dbReference type="EC" id="3.6.4.13"/>
    </reaction>
</comment>
<dbReference type="PROSITE" id="PS00690">
    <property type="entry name" value="DEAH_ATP_HELICASE"/>
    <property type="match status" value="1"/>
</dbReference>
<dbReference type="Gene3D" id="3.40.50.300">
    <property type="entry name" value="P-loop containing nucleotide triphosphate hydrolases"/>
    <property type="match status" value="2"/>
</dbReference>
<dbReference type="SMART" id="SM00487">
    <property type="entry name" value="DEXDc"/>
    <property type="match status" value="1"/>
</dbReference>
<feature type="domain" description="Helicase C-terminal" evidence="9">
    <location>
        <begin position="395"/>
        <end position="568"/>
    </location>
</feature>
<sequence>MPEKVHTHFGGLDDESPNKAPKIVPEPTPVDDTGRKQKRAKKRKRDGLAEEPQAHRNNEPLQTKEPVKVIPPVTKEPSAAHKVKKAPEPEPPSDQTPAPKPKAKSKPRSFTDTKTNFTSLREKANALYELRKKLPIFGHADEIRQNLREQDVMLLVGETGSGKSTQIPQFLVNEFWCRPTPAKVLREDGSEKSIMVGGCIAITQPRRVAAITLARRVAEEMGTPLGSSSPASKVGYSVRFDTSTSPSIRVKFLTEGMLLQEMLHDPWLTKYSAVVVDEVHERGINVDLVAGFLRNLVSGKREGRGGIPLKVVVMSATADMESLMGFFQEGFQEQEQVQKQISNGTENGTENCQTKEQRPQSRAISACHIKGRQFPVKTIYSPEPVHDFVDAALKIIFQIHYKEPMPGDILVFLTGQETVENLENLVNEYAIGMDPSLPKILVLPLFAALPQAAQQRVFAPAPPRTRKIIIATNIAETSVTVSGVRYVVDCGKAKVKQFRTRLGLDSLLVKPISKSAAIQRKGRAGREAAGQCFRLYTEKDYLALDETNTPEILRCDLSQALLNMKARGVDDIVRFPFLTRPPREALEKALLQLLNIDALQEDGRISDVGLHLAKLPLTPTLGRVLLAAAENGHDCLLDVIDIISCLSVENIFLNTMSEEKKEAAESARRELYRREGDHLTMLATVRAYAGENVDRKVWAERHLVSHRAMQSVMDVRKQLRTQCRQAQMLPREEQSNHTSDPSPELILQSFLSGFATNTARLVPDGSYRTVVGNQTVAIHPSSVLFGKKVEAILYNEFVFTNRSYARGVSAVQMDWVGEALAG</sequence>
<feature type="compositionally biased region" description="Pro residues" evidence="7">
    <location>
        <begin position="89"/>
        <end position="100"/>
    </location>
</feature>
<evidence type="ECO:0000259" key="8">
    <source>
        <dbReference type="PROSITE" id="PS51192"/>
    </source>
</evidence>
<dbReference type="Proteomes" id="UP001149163">
    <property type="component" value="Unassembled WGS sequence"/>
</dbReference>
<dbReference type="GO" id="GO:0005730">
    <property type="term" value="C:nucleolus"/>
    <property type="evidence" value="ECO:0007669"/>
    <property type="project" value="TreeGrafter"/>
</dbReference>
<dbReference type="GO" id="GO:0003724">
    <property type="term" value="F:RNA helicase activity"/>
    <property type="evidence" value="ECO:0007669"/>
    <property type="project" value="UniProtKB-EC"/>
</dbReference>
<keyword evidence="3" id="KW-0378">Hydrolase</keyword>
<dbReference type="InterPro" id="IPR001650">
    <property type="entry name" value="Helicase_C-like"/>
</dbReference>
<dbReference type="GeneID" id="81431811"/>
<gene>
    <name evidence="10" type="ORF">N7482_010511</name>
</gene>
<dbReference type="AlphaFoldDB" id="A0A9W9HPB1"/>
<dbReference type="GO" id="GO:0005524">
    <property type="term" value="F:ATP binding"/>
    <property type="evidence" value="ECO:0007669"/>
    <property type="project" value="UniProtKB-KW"/>
</dbReference>
<feature type="compositionally biased region" description="Basic residues" evidence="7">
    <location>
        <begin position="36"/>
        <end position="45"/>
    </location>
</feature>
<dbReference type="EC" id="3.6.4.13" evidence="1"/>
<keyword evidence="11" id="KW-1185">Reference proteome</keyword>
<dbReference type="GO" id="GO:0045943">
    <property type="term" value="P:positive regulation of transcription by RNA polymerase I"/>
    <property type="evidence" value="ECO:0007669"/>
    <property type="project" value="TreeGrafter"/>
</dbReference>
<dbReference type="GO" id="GO:0016787">
    <property type="term" value="F:hydrolase activity"/>
    <property type="evidence" value="ECO:0007669"/>
    <property type="project" value="UniProtKB-KW"/>
</dbReference>
<dbReference type="Pfam" id="PF00271">
    <property type="entry name" value="Helicase_C"/>
    <property type="match status" value="1"/>
</dbReference>
<name>A0A9W9HPB1_9EURO</name>
<evidence type="ECO:0000313" key="11">
    <source>
        <dbReference type="Proteomes" id="UP001149163"/>
    </source>
</evidence>
<evidence type="ECO:0000259" key="9">
    <source>
        <dbReference type="PROSITE" id="PS51194"/>
    </source>
</evidence>
<dbReference type="Pfam" id="PF04408">
    <property type="entry name" value="WHD_HA2"/>
    <property type="match status" value="1"/>
</dbReference>
<evidence type="ECO:0000256" key="6">
    <source>
        <dbReference type="ARBA" id="ARBA00047984"/>
    </source>
</evidence>
<dbReference type="GO" id="GO:0003725">
    <property type="term" value="F:double-stranded RNA binding"/>
    <property type="evidence" value="ECO:0007669"/>
    <property type="project" value="TreeGrafter"/>
</dbReference>
<dbReference type="CDD" id="cd18791">
    <property type="entry name" value="SF2_C_RHA"/>
    <property type="match status" value="1"/>
</dbReference>
<proteinExistence type="predicted"/>
<organism evidence="10 11">
    <name type="scientific">Penicillium canariense</name>
    <dbReference type="NCBI Taxonomy" id="189055"/>
    <lineage>
        <taxon>Eukaryota</taxon>
        <taxon>Fungi</taxon>
        <taxon>Dikarya</taxon>
        <taxon>Ascomycota</taxon>
        <taxon>Pezizomycotina</taxon>
        <taxon>Eurotiomycetes</taxon>
        <taxon>Eurotiomycetidae</taxon>
        <taxon>Eurotiales</taxon>
        <taxon>Aspergillaceae</taxon>
        <taxon>Penicillium</taxon>
    </lineage>
</organism>
<dbReference type="InterPro" id="IPR011709">
    <property type="entry name" value="DEAD-box_helicase_OB_fold"/>
</dbReference>
<dbReference type="SMART" id="SM00847">
    <property type="entry name" value="HA2"/>
    <property type="match status" value="1"/>
</dbReference>
<dbReference type="InterPro" id="IPR002464">
    <property type="entry name" value="DNA/RNA_helicase_DEAH_CS"/>
</dbReference>
<dbReference type="InterPro" id="IPR014001">
    <property type="entry name" value="Helicase_ATP-bd"/>
</dbReference>
<dbReference type="GO" id="GO:1990904">
    <property type="term" value="C:ribonucleoprotein complex"/>
    <property type="evidence" value="ECO:0007669"/>
    <property type="project" value="UniProtKB-ARBA"/>
</dbReference>